<dbReference type="GO" id="GO:0000287">
    <property type="term" value="F:magnesium ion binding"/>
    <property type="evidence" value="ECO:0007669"/>
    <property type="project" value="TreeGrafter"/>
</dbReference>
<name>A0A940WUN9_9BACI</name>
<dbReference type="InterPro" id="IPR006379">
    <property type="entry name" value="HAD-SF_hydro_IIB"/>
</dbReference>
<dbReference type="GO" id="GO:0016791">
    <property type="term" value="F:phosphatase activity"/>
    <property type="evidence" value="ECO:0007669"/>
    <property type="project" value="TreeGrafter"/>
</dbReference>
<dbReference type="NCBIfam" id="TIGR01484">
    <property type="entry name" value="HAD-SF-IIB"/>
    <property type="match status" value="1"/>
</dbReference>
<comment type="caution">
    <text evidence="1">The sequence shown here is derived from an EMBL/GenBank/DDBJ whole genome shotgun (WGS) entry which is preliminary data.</text>
</comment>
<dbReference type="PANTHER" id="PTHR10000:SF55">
    <property type="entry name" value="5-AMINO-6-(5-PHOSPHO-D-RIBITYLAMINO)URACIL PHOSPHATASE YCSE"/>
    <property type="match status" value="1"/>
</dbReference>
<dbReference type="RefSeq" id="WP_210596683.1">
    <property type="nucleotide sequence ID" value="NZ_JAGKSQ010000003.1"/>
</dbReference>
<sequence>MRLIATDLDGTLLNEDHEVSKENAQAIQKAKDHGIEFVVATGRTYNAAKKPLEKVGITCPIICLNGANIYTENETLIRSVPLEKETVQKIQQTCEEHNLYFEAFTNQGGFSTDREKFVRVLVDILTSANPSLKREDVAMMARQRFQDEEIEVIDHFEELFSRPDLDVYKILAFSITSDKLQQAHDQLGNEKGIAITSSGDRNLEFNHPNAQKGLALQLYSEQLGIEMKDVMALGDNYNDVSMLEMAGLGVAMGNADETIKNLSNFTTKSNIENGVAFAIEELLKNNIG</sequence>
<organism evidence="1 2">
    <name type="scientific">Halalkalibacter suaedae</name>
    <dbReference type="NCBI Taxonomy" id="2822140"/>
    <lineage>
        <taxon>Bacteria</taxon>
        <taxon>Bacillati</taxon>
        <taxon>Bacillota</taxon>
        <taxon>Bacilli</taxon>
        <taxon>Bacillales</taxon>
        <taxon>Bacillaceae</taxon>
        <taxon>Halalkalibacter</taxon>
    </lineage>
</organism>
<reference evidence="1" key="1">
    <citation type="submission" date="2021-03" db="EMBL/GenBank/DDBJ databases">
        <title>Bacillus suaedae sp. nov., isolated from Suaeda aralocaspica.</title>
        <authorList>
            <person name="Lei R.F.R."/>
        </authorList>
    </citation>
    <scope>NUCLEOTIDE SEQUENCE</scope>
    <source>
        <strain evidence="1">YZJH907-2</strain>
    </source>
</reference>
<dbReference type="NCBIfam" id="TIGR00099">
    <property type="entry name" value="Cof-subfamily"/>
    <property type="match status" value="1"/>
</dbReference>
<dbReference type="PROSITE" id="PS01229">
    <property type="entry name" value="COF_2"/>
    <property type="match status" value="1"/>
</dbReference>
<dbReference type="SFLD" id="SFLDS00003">
    <property type="entry name" value="Haloacid_Dehalogenase"/>
    <property type="match status" value="1"/>
</dbReference>
<dbReference type="SFLD" id="SFLDG01144">
    <property type="entry name" value="C2.B.4:_PGP_Like"/>
    <property type="match status" value="1"/>
</dbReference>
<evidence type="ECO:0000313" key="2">
    <source>
        <dbReference type="Proteomes" id="UP000678228"/>
    </source>
</evidence>
<dbReference type="GO" id="GO:0005829">
    <property type="term" value="C:cytosol"/>
    <property type="evidence" value="ECO:0007669"/>
    <property type="project" value="TreeGrafter"/>
</dbReference>
<evidence type="ECO:0000313" key="1">
    <source>
        <dbReference type="EMBL" id="MBP3950972.1"/>
    </source>
</evidence>
<dbReference type="InterPro" id="IPR023214">
    <property type="entry name" value="HAD_sf"/>
</dbReference>
<dbReference type="Pfam" id="PF08282">
    <property type="entry name" value="Hydrolase_3"/>
    <property type="match status" value="1"/>
</dbReference>
<protein>
    <submittedName>
        <fullName evidence="1">HAD family phosphatase</fullName>
    </submittedName>
</protein>
<dbReference type="SFLD" id="SFLDG01140">
    <property type="entry name" value="C2.B:_Phosphomannomutase_and_P"/>
    <property type="match status" value="1"/>
</dbReference>
<gene>
    <name evidence="1" type="ORF">J7W16_07480</name>
</gene>
<dbReference type="SUPFAM" id="SSF56784">
    <property type="entry name" value="HAD-like"/>
    <property type="match status" value="1"/>
</dbReference>
<dbReference type="Proteomes" id="UP000678228">
    <property type="component" value="Unassembled WGS sequence"/>
</dbReference>
<dbReference type="InterPro" id="IPR000150">
    <property type="entry name" value="Cof"/>
</dbReference>
<dbReference type="CDD" id="cd07516">
    <property type="entry name" value="HAD_Pase"/>
    <property type="match status" value="1"/>
</dbReference>
<dbReference type="Gene3D" id="3.40.50.1000">
    <property type="entry name" value="HAD superfamily/HAD-like"/>
    <property type="match status" value="1"/>
</dbReference>
<dbReference type="EMBL" id="JAGKSQ010000003">
    <property type="protein sequence ID" value="MBP3950972.1"/>
    <property type="molecule type" value="Genomic_DNA"/>
</dbReference>
<dbReference type="InterPro" id="IPR036412">
    <property type="entry name" value="HAD-like_sf"/>
</dbReference>
<dbReference type="Gene3D" id="3.30.1240.10">
    <property type="match status" value="1"/>
</dbReference>
<accession>A0A940WUN9</accession>
<dbReference type="PANTHER" id="PTHR10000">
    <property type="entry name" value="PHOSPHOSERINE PHOSPHATASE"/>
    <property type="match status" value="1"/>
</dbReference>
<keyword evidence="2" id="KW-1185">Reference proteome</keyword>
<dbReference type="AlphaFoldDB" id="A0A940WUN9"/>
<dbReference type="PROSITE" id="PS01228">
    <property type="entry name" value="COF_1"/>
    <property type="match status" value="1"/>
</dbReference>
<proteinExistence type="predicted"/>